<evidence type="ECO:0000256" key="8">
    <source>
        <dbReference type="ARBA" id="ARBA00036320"/>
    </source>
</evidence>
<dbReference type="Proteomes" id="UP000283210">
    <property type="component" value="Chromosome 4"/>
</dbReference>
<evidence type="ECO:0000256" key="6">
    <source>
        <dbReference type="ARBA" id="ARBA00023145"/>
    </source>
</evidence>
<evidence type="ECO:0000259" key="11">
    <source>
        <dbReference type="PROSITE" id="PS50240"/>
    </source>
</evidence>
<dbReference type="EMBL" id="CM012440">
    <property type="protein sequence ID" value="RVE73863.1"/>
    <property type="molecule type" value="Genomic_DNA"/>
</dbReference>
<comment type="subcellular location">
    <subcellularLocation>
        <location evidence="1">Secreted</location>
        <location evidence="1">Extracellular space</location>
    </subcellularLocation>
</comment>
<evidence type="ECO:0000256" key="9">
    <source>
        <dbReference type="ARBA" id="ARBA00038868"/>
    </source>
</evidence>
<name>A0A3S2MTD7_ORYJA</name>
<dbReference type="PROSITE" id="PS50240">
    <property type="entry name" value="TRYPSIN_DOM"/>
    <property type="match status" value="1"/>
</dbReference>
<dbReference type="PANTHER" id="PTHR24271">
    <property type="entry name" value="KALLIKREIN-RELATED"/>
    <property type="match status" value="1"/>
</dbReference>
<evidence type="ECO:0000256" key="1">
    <source>
        <dbReference type="ARBA" id="ARBA00004239"/>
    </source>
</evidence>
<dbReference type="InterPro" id="IPR001254">
    <property type="entry name" value="Trypsin_dom"/>
</dbReference>
<dbReference type="GO" id="GO:0006508">
    <property type="term" value="P:proteolysis"/>
    <property type="evidence" value="ECO:0007669"/>
    <property type="project" value="UniProtKB-KW"/>
</dbReference>
<dbReference type="PROSITE" id="PS00135">
    <property type="entry name" value="TRYPSIN_SER"/>
    <property type="match status" value="1"/>
</dbReference>
<dbReference type="GO" id="GO:0005576">
    <property type="term" value="C:extracellular region"/>
    <property type="evidence" value="ECO:0007669"/>
    <property type="project" value="UniProtKB-SubCell"/>
</dbReference>
<reference evidence="12 13" key="1">
    <citation type="submission" date="2018-11" db="EMBL/GenBank/DDBJ databases">
        <authorList>
            <person name="Lopez-Roques C."/>
            <person name="Donnadieu C."/>
            <person name="Bouchez O."/>
            <person name="Klopp C."/>
            <person name="Cabau C."/>
            <person name="Zahm M."/>
        </authorList>
    </citation>
    <scope>NUCLEOTIDE SEQUENCE [LARGE SCALE GENOMIC DNA]</scope>
    <source>
        <strain evidence="12">RS831</strain>
        <tissue evidence="12">Whole body</tissue>
    </source>
</reference>
<dbReference type="Gene3D" id="2.40.10.10">
    <property type="entry name" value="Trypsin-like serine proteases"/>
    <property type="match status" value="1"/>
</dbReference>
<evidence type="ECO:0000313" key="12">
    <source>
        <dbReference type="EMBL" id="RVE73863.1"/>
    </source>
</evidence>
<organism evidence="12 13">
    <name type="scientific">Oryzias javanicus</name>
    <name type="common">Javanese ricefish</name>
    <name type="synonym">Aplocheilus javanicus</name>
    <dbReference type="NCBI Taxonomy" id="123683"/>
    <lineage>
        <taxon>Eukaryota</taxon>
        <taxon>Metazoa</taxon>
        <taxon>Chordata</taxon>
        <taxon>Craniata</taxon>
        <taxon>Vertebrata</taxon>
        <taxon>Euteleostomi</taxon>
        <taxon>Actinopterygii</taxon>
        <taxon>Neopterygii</taxon>
        <taxon>Teleostei</taxon>
        <taxon>Neoteleostei</taxon>
        <taxon>Acanthomorphata</taxon>
        <taxon>Ovalentaria</taxon>
        <taxon>Atherinomorphae</taxon>
        <taxon>Beloniformes</taxon>
        <taxon>Adrianichthyidae</taxon>
        <taxon>Oryziinae</taxon>
        <taxon>Oryzias</taxon>
    </lineage>
</organism>
<accession>A0A3S2MTD7</accession>
<proteinExistence type="predicted"/>
<dbReference type="EC" id="3.4.21.4" evidence="9"/>
<keyword evidence="2 10" id="KW-0645">Protease</keyword>
<evidence type="ECO:0000256" key="2">
    <source>
        <dbReference type="ARBA" id="ARBA00022670"/>
    </source>
</evidence>
<dbReference type="InterPro" id="IPR043504">
    <property type="entry name" value="Peptidase_S1_PA_chymotrypsin"/>
</dbReference>
<keyword evidence="7" id="KW-1015">Disulfide bond</keyword>
<keyword evidence="6" id="KW-0865">Zymogen</keyword>
<dbReference type="InterPro" id="IPR033116">
    <property type="entry name" value="TRYPSIN_SER"/>
</dbReference>
<keyword evidence="4 10" id="KW-0378">Hydrolase</keyword>
<dbReference type="OrthoDB" id="5565075at2759"/>
<evidence type="ECO:0000256" key="5">
    <source>
        <dbReference type="ARBA" id="ARBA00022825"/>
    </source>
</evidence>
<keyword evidence="3" id="KW-0732">Signal</keyword>
<dbReference type="FunFam" id="2.40.10.10:FF:000005">
    <property type="entry name" value="Serine protease 37"/>
    <property type="match status" value="1"/>
</dbReference>
<protein>
    <recommendedName>
        <fullName evidence="9">trypsin</fullName>
        <ecNumber evidence="9">3.4.21.4</ecNumber>
    </recommendedName>
</protein>
<dbReference type="Pfam" id="PF00089">
    <property type="entry name" value="Trypsin"/>
    <property type="match status" value="1"/>
</dbReference>
<dbReference type="AlphaFoldDB" id="A0A3S2MTD7"/>
<evidence type="ECO:0000313" key="13">
    <source>
        <dbReference type="Proteomes" id="UP000283210"/>
    </source>
</evidence>
<evidence type="ECO:0000256" key="10">
    <source>
        <dbReference type="RuleBase" id="RU363034"/>
    </source>
</evidence>
<dbReference type="PRINTS" id="PR00722">
    <property type="entry name" value="CHYMOTRYPSIN"/>
</dbReference>
<dbReference type="GO" id="GO:0004252">
    <property type="term" value="F:serine-type endopeptidase activity"/>
    <property type="evidence" value="ECO:0007669"/>
    <property type="project" value="UniProtKB-EC"/>
</dbReference>
<dbReference type="InterPro" id="IPR009003">
    <property type="entry name" value="Peptidase_S1_PA"/>
</dbReference>
<evidence type="ECO:0000256" key="3">
    <source>
        <dbReference type="ARBA" id="ARBA00022729"/>
    </source>
</evidence>
<dbReference type="PROSITE" id="PS00134">
    <property type="entry name" value="TRYPSIN_HIS"/>
    <property type="match status" value="1"/>
</dbReference>
<comment type="catalytic activity">
    <reaction evidence="8">
        <text>Preferential cleavage: Arg-|-Xaa, Lys-|-Xaa.</text>
        <dbReference type="EC" id="3.4.21.4"/>
    </reaction>
</comment>
<evidence type="ECO:0000256" key="4">
    <source>
        <dbReference type="ARBA" id="ARBA00022801"/>
    </source>
</evidence>
<reference evidence="12 13" key="2">
    <citation type="submission" date="2019-01" db="EMBL/GenBank/DDBJ databases">
        <title>A chromosome length genome reference of the Java medaka (oryzias javanicus).</title>
        <authorList>
            <person name="Herpin A."/>
            <person name="Takehana Y."/>
            <person name="Naruse K."/>
            <person name="Ansai S."/>
            <person name="Kawaguchi M."/>
        </authorList>
    </citation>
    <scope>NUCLEOTIDE SEQUENCE [LARGE SCALE GENOMIC DNA]</scope>
    <source>
        <strain evidence="12">RS831</strain>
        <tissue evidence="12">Whole body</tissue>
    </source>
</reference>
<dbReference type="InterPro" id="IPR018114">
    <property type="entry name" value="TRYPSIN_HIS"/>
</dbReference>
<dbReference type="SMART" id="SM00020">
    <property type="entry name" value="Tryp_SPc"/>
    <property type="match status" value="1"/>
</dbReference>
<dbReference type="InterPro" id="IPR001314">
    <property type="entry name" value="Peptidase_S1A"/>
</dbReference>
<keyword evidence="5 10" id="KW-0720">Serine protease</keyword>
<feature type="domain" description="Peptidase S1" evidence="11">
    <location>
        <begin position="40"/>
        <end position="256"/>
    </location>
</feature>
<dbReference type="OMA" id="VLLQRHM"/>
<dbReference type="CDD" id="cd00190">
    <property type="entry name" value="Tryp_SPc"/>
    <property type="match status" value="1"/>
</dbReference>
<dbReference type="SUPFAM" id="SSF50494">
    <property type="entry name" value="Trypsin-like serine proteases"/>
    <property type="match status" value="1"/>
</dbReference>
<dbReference type="PANTHER" id="PTHR24271:SF81">
    <property type="entry name" value="GRANZYME B"/>
    <property type="match status" value="1"/>
</dbReference>
<gene>
    <name evidence="12" type="ORF">OJAV_G00035490</name>
</gene>
<sequence>MFHCDSEVGLDQKPVMSFLCKLAVVTVVLVFYDQVNAGEIIGGQEAKPHSRPYMALLRRNASQNQVLFCDGLLLDEDFVMTAAHCQAEFITVLLGLHDMNDKKNVQEITVKEEFPHKDYNKHGFVNDLMVLKLSSKAQINDYVKPVDLADHSSPVPQHCIVSGWGKTSMNDKHLSTKLMEVEVTLIRDKNCEDQYFFCSEGKAGPASGDSGGPLVCEGGVAYGVVSSFYTPPSGGKNLYLFAKISDQKQWITSTMEESLIKH</sequence>
<keyword evidence="13" id="KW-1185">Reference proteome</keyword>
<evidence type="ECO:0000256" key="7">
    <source>
        <dbReference type="ARBA" id="ARBA00023157"/>
    </source>
</evidence>